<dbReference type="RefSeq" id="WP_052811550.1">
    <property type="nucleotide sequence ID" value="NZ_BBPI01000070.1"/>
</dbReference>
<keyword evidence="7" id="KW-1185">Reference proteome</keyword>
<evidence type="ECO:0000256" key="4">
    <source>
        <dbReference type="SAM" id="MobiDB-lite"/>
    </source>
</evidence>
<dbReference type="Pfam" id="PF05118">
    <property type="entry name" value="Asp_Arg_Hydrox"/>
    <property type="match status" value="1"/>
</dbReference>
<dbReference type="SUPFAM" id="SSF51197">
    <property type="entry name" value="Clavaminate synthase-like"/>
    <property type="match status" value="1"/>
</dbReference>
<comment type="similarity">
    <text evidence="1">Belongs to the aspartyl/asparaginyl beta-hydroxylase family.</text>
</comment>
<dbReference type="InterPro" id="IPR051821">
    <property type="entry name" value="Asp/Asn_beta-hydroxylase"/>
</dbReference>
<reference evidence="6 7" key="1">
    <citation type="submission" date="2014-11" db="EMBL/GenBank/DDBJ databases">
        <title>Whole genome shotgun sequence of Sphingomonas parapaucimobilis NBRC 15100.</title>
        <authorList>
            <person name="Katano-Makiyama Y."/>
            <person name="Hosoyama A."/>
            <person name="Hashimoto M."/>
            <person name="Hosoyama Y."/>
            <person name="Noguchi M."/>
            <person name="Numata M."/>
            <person name="Tsuchikane K."/>
            <person name="Hirakata S."/>
            <person name="Uohara A."/>
            <person name="Shimodaira J."/>
            <person name="Ohji S."/>
            <person name="Ichikawa N."/>
            <person name="Kimura A."/>
            <person name="Yamazoe A."/>
            <person name="Fujita N."/>
        </authorList>
    </citation>
    <scope>NUCLEOTIDE SEQUENCE [LARGE SCALE GENOMIC DNA]</scope>
    <source>
        <strain evidence="6 7">NBRC 15100</strain>
    </source>
</reference>
<evidence type="ECO:0000259" key="5">
    <source>
        <dbReference type="Pfam" id="PF05118"/>
    </source>
</evidence>
<evidence type="ECO:0000256" key="3">
    <source>
        <dbReference type="ARBA" id="ARBA00023002"/>
    </source>
</evidence>
<sequence>MTKSIKASAQRQGPATIWHNSGEAERPVRPVPTLVAALPSLPSPPALPHPALTALCRLFDGVIAASSLVPNDPVLDIRDFAWTAGLRRQWRAIRDEALAVSGPAATSRIVPLLRDGETANRCPVATAALGEVPGLHDAAFALLAPGAHVAMRRGATKGLLTCHLGLAVPRDGDARMRVRDRIVRWAEGETLIFDDSYPHELWNEAEGARIVLRLRFARPLRQPGRAVADSLRHLLGETA</sequence>
<proteinExistence type="inferred from homology"/>
<dbReference type="Gene3D" id="2.60.120.330">
    <property type="entry name" value="B-lactam Antibiotic, Isopenicillin N Synthase, Chain"/>
    <property type="match status" value="1"/>
</dbReference>
<gene>
    <name evidence="6" type="ORF">SP5_070_00880</name>
</gene>
<accession>A0A0A1W983</accession>
<evidence type="ECO:0000313" key="6">
    <source>
        <dbReference type="EMBL" id="GAM02005.1"/>
    </source>
</evidence>
<dbReference type="EMBL" id="BBPI01000070">
    <property type="protein sequence ID" value="GAM02005.1"/>
    <property type="molecule type" value="Genomic_DNA"/>
</dbReference>
<keyword evidence="3" id="KW-0560">Oxidoreductase</keyword>
<dbReference type="PANTHER" id="PTHR46332">
    <property type="entry name" value="ASPARTATE BETA-HYDROXYLASE DOMAIN-CONTAINING PROTEIN 2"/>
    <property type="match status" value="1"/>
</dbReference>
<feature type="domain" description="Aspartyl/asparaginy/proline hydroxylase" evidence="5">
    <location>
        <begin position="117"/>
        <end position="219"/>
    </location>
</feature>
<keyword evidence="2" id="KW-0223">Dioxygenase</keyword>
<dbReference type="OrthoDB" id="21665at2"/>
<dbReference type="GO" id="GO:0051213">
    <property type="term" value="F:dioxygenase activity"/>
    <property type="evidence" value="ECO:0007669"/>
    <property type="project" value="UniProtKB-KW"/>
</dbReference>
<organism evidence="6 7">
    <name type="scientific">Sphingomonas parapaucimobilis NBRC 15100</name>
    <dbReference type="NCBI Taxonomy" id="1219049"/>
    <lineage>
        <taxon>Bacteria</taxon>
        <taxon>Pseudomonadati</taxon>
        <taxon>Pseudomonadota</taxon>
        <taxon>Alphaproteobacteria</taxon>
        <taxon>Sphingomonadales</taxon>
        <taxon>Sphingomonadaceae</taxon>
        <taxon>Sphingomonas</taxon>
    </lineage>
</organism>
<protein>
    <recommendedName>
        <fullName evidence="5">Aspartyl/asparaginy/proline hydroxylase domain-containing protein</fullName>
    </recommendedName>
</protein>
<name>A0A0A1W983_9SPHN</name>
<evidence type="ECO:0000256" key="2">
    <source>
        <dbReference type="ARBA" id="ARBA00022964"/>
    </source>
</evidence>
<dbReference type="AlphaFoldDB" id="A0A0A1W983"/>
<comment type="caution">
    <text evidence="6">The sequence shown here is derived from an EMBL/GenBank/DDBJ whole genome shotgun (WGS) entry which is preliminary data.</text>
</comment>
<dbReference type="Proteomes" id="UP000032305">
    <property type="component" value="Unassembled WGS sequence"/>
</dbReference>
<dbReference type="InterPro" id="IPR027443">
    <property type="entry name" value="IPNS-like_sf"/>
</dbReference>
<dbReference type="eggNOG" id="COG3555">
    <property type="taxonomic scope" value="Bacteria"/>
</dbReference>
<dbReference type="InterPro" id="IPR007803">
    <property type="entry name" value="Asp/Arg/Pro-Hydrxlase"/>
</dbReference>
<feature type="compositionally biased region" description="Polar residues" evidence="4">
    <location>
        <begin position="1"/>
        <end position="13"/>
    </location>
</feature>
<evidence type="ECO:0000256" key="1">
    <source>
        <dbReference type="ARBA" id="ARBA00007730"/>
    </source>
</evidence>
<feature type="region of interest" description="Disordered" evidence="4">
    <location>
        <begin position="1"/>
        <end position="24"/>
    </location>
</feature>
<evidence type="ECO:0000313" key="7">
    <source>
        <dbReference type="Proteomes" id="UP000032305"/>
    </source>
</evidence>
<dbReference type="PANTHER" id="PTHR46332:SF5">
    <property type="entry name" value="ASPARTATE BETA-HYDROXYLASE DOMAIN CONTAINING 2"/>
    <property type="match status" value="1"/>
</dbReference>
<dbReference type="GO" id="GO:0016020">
    <property type="term" value="C:membrane"/>
    <property type="evidence" value="ECO:0007669"/>
    <property type="project" value="TreeGrafter"/>
</dbReference>